<dbReference type="Gene3D" id="1.20.1080.10">
    <property type="entry name" value="Glycerol uptake facilitator protein"/>
    <property type="match status" value="1"/>
</dbReference>
<feature type="transmembrane region" description="Helical" evidence="5">
    <location>
        <begin position="165"/>
        <end position="187"/>
    </location>
</feature>
<gene>
    <name evidence="6" type="ORF">SAMN05421858_0951</name>
</gene>
<dbReference type="InterPro" id="IPR000292">
    <property type="entry name" value="For/NO2_transpt"/>
</dbReference>
<keyword evidence="7" id="KW-1185">Reference proteome</keyword>
<sequence>MSSDAEVDPTGATLSYGNILEREINNALKEINRPSKGLFLSGLAAGLNVSFGALFMGMVLTFSPSFPSPLVKQFLLAAASSVGFLFVVLGQTELFTAHTTMGVLPVLDGRASKSELGELWGVVYVSNLLGCVLFAGFIALLGPALGIAEPAAFGTLANALIPLPAWVIFLSGVIAGWLMGLVTWLVAASRDTVSRILFVVIVTTGIGLGPFHHCLLGTTEVLSAMFMGQGVTLGDFGHFLGWTTLGNVVGGTVFVALVNYGHVALSEDYEVEDETSEDTPDTASND</sequence>
<dbReference type="RefSeq" id="WP_076428405.1">
    <property type="nucleotide sequence ID" value="NZ_FTNO01000001.1"/>
</dbReference>
<evidence type="ECO:0000313" key="7">
    <source>
        <dbReference type="Proteomes" id="UP000186914"/>
    </source>
</evidence>
<evidence type="ECO:0000256" key="5">
    <source>
        <dbReference type="SAM" id="Phobius"/>
    </source>
</evidence>
<evidence type="ECO:0000313" key="6">
    <source>
        <dbReference type="EMBL" id="SIQ96201.1"/>
    </source>
</evidence>
<accession>A0A1N6X1S7</accession>
<organism evidence="6 7">
    <name type="scientific">Haladaptatus litoreus</name>
    <dbReference type="NCBI Taxonomy" id="553468"/>
    <lineage>
        <taxon>Archaea</taxon>
        <taxon>Methanobacteriati</taxon>
        <taxon>Methanobacteriota</taxon>
        <taxon>Stenosarchaea group</taxon>
        <taxon>Halobacteria</taxon>
        <taxon>Halobacteriales</taxon>
        <taxon>Haladaptataceae</taxon>
        <taxon>Haladaptatus</taxon>
    </lineage>
</organism>
<evidence type="ECO:0000256" key="2">
    <source>
        <dbReference type="ARBA" id="ARBA00022692"/>
    </source>
</evidence>
<comment type="subcellular location">
    <subcellularLocation>
        <location evidence="1">Membrane</location>
        <topology evidence="1">Multi-pass membrane protein</topology>
    </subcellularLocation>
</comment>
<feature type="transmembrane region" description="Helical" evidence="5">
    <location>
        <begin position="196"/>
        <end position="219"/>
    </location>
</feature>
<dbReference type="PANTHER" id="PTHR30520:SF2">
    <property type="entry name" value="INNER MEMBRANE PROTEIN YFDC"/>
    <property type="match status" value="1"/>
</dbReference>
<keyword evidence="3 5" id="KW-1133">Transmembrane helix</keyword>
<dbReference type="EMBL" id="FTNO01000001">
    <property type="protein sequence ID" value="SIQ96201.1"/>
    <property type="molecule type" value="Genomic_DNA"/>
</dbReference>
<feature type="transmembrane region" description="Helical" evidence="5">
    <location>
        <begin position="119"/>
        <end position="145"/>
    </location>
</feature>
<feature type="transmembrane region" description="Helical" evidence="5">
    <location>
        <begin position="38"/>
        <end position="62"/>
    </location>
</feature>
<dbReference type="GO" id="GO:0005886">
    <property type="term" value="C:plasma membrane"/>
    <property type="evidence" value="ECO:0007669"/>
    <property type="project" value="TreeGrafter"/>
</dbReference>
<feature type="transmembrane region" description="Helical" evidence="5">
    <location>
        <begin position="239"/>
        <end position="260"/>
    </location>
</feature>
<evidence type="ECO:0000256" key="4">
    <source>
        <dbReference type="ARBA" id="ARBA00023136"/>
    </source>
</evidence>
<keyword evidence="2 5" id="KW-0812">Transmembrane</keyword>
<keyword evidence="4 5" id="KW-0472">Membrane</keyword>
<dbReference type="InterPro" id="IPR023271">
    <property type="entry name" value="Aquaporin-like"/>
</dbReference>
<dbReference type="GO" id="GO:0015499">
    <property type="term" value="F:formate transmembrane transporter activity"/>
    <property type="evidence" value="ECO:0007669"/>
    <property type="project" value="TreeGrafter"/>
</dbReference>
<evidence type="ECO:0000256" key="1">
    <source>
        <dbReference type="ARBA" id="ARBA00004141"/>
    </source>
</evidence>
<dbReference type="Proteomes" id="UP000186914">
    <property type="component" value="Unassembled WGS sequence"/>
</dbReference>
<proteinExistence type="predicted"/>
<protein>
    <submittedName>
        <fullName evidence="6">Formate/nitrite transporter FocA, FNT family</fullName>
    </submittedName>
</protein>
<dbReference type="Pfam" id="PF01226">
    <property type="entry name" value="Form_Nir_trans"/>
    <property type="match status" value="1"/>
</dbReference>
<dbReference type="AlphaFoldDB" id="A0A1N6X1S7"/>
<feature type="transmembrane region" description="Helical" evidence="5">
    <location>
        <begin position="74"/>
        <end position="107"/>
    </location>
</feature>
<dbReference type="PANTHER" id="PTHR30520">
    <property type="entry name" value="FORMATE TRANSPORTER-RELATED"/>
    <property type="match status" value="1"/>
</dbReference>
<reference evidence="7" key="1">
    <citation type="submission" date="2017-01" db="EMBL/GenBank/DDBJ databases">
        <authorList>
            <person name="Varghese N."/>
            <person name="Submissions S."/>
        </authorList>
    </citation>
    <scope>NUCLEOTIDE SEQUENCE [LARGE SCALE GENOMIC DNA]</scope>
    <source>
        <strain evidence="7">CGMCC 1.7737</strain>
    </source>
</reference>
<name>A0A1N6X1S7_9EURY</name>
<evidence type="ECO:0000256" key="3">
    <source>
        <dbReference type="ARBA" id="ARBA00022989"/>
    </source>
</evidence>